<feature type="chain" id="PRO_5013326151" description="TonB C-terminal domain-containing protein" evidence="1">
    <location>
        <begin position="27"/>
        <end position="130"/>
    </location>
</feature>
<organism evidence="2 3">
    <name type="scientific">Chryseobacterium taklimakanense</name>
    <dbReference type="NCBI Taxonomy" id="536441"/>
    <lineage>
        <taxon>Bacteria</taxon>
        <taxon>Pseudomonadati</taxon>
        <taxon>Bacteroidota</taxon>
        <taxon>Flavobacteriia</taxon>
        <taxon>Flavobacteriales</taxon>
        <taxon>Weeksellaceae</taxon>
        <taxon>Chryseobacterium group</taxon>
        <taxon>Chryseobacterium</taxon>
    </lineage>
</organism>
<accession>A0A239X5A6</accession>
<reference evidence="2 3" key="1">
    <citation type="submission" date="2017-06" db="EMBL/GenBank/DDBJ databases">
        <authorList>
            <consortium name="Pathogen Informatics"/>
        </authorList>
    </citation>
    <scope>NUCLEOTIDE SEQUENCE [LARGE SCALE GENOMIC DNA]</scope>
    <source>
        <strain evidence="2 3">NCTC13490</strain>
    </source>
</reference>
<name>A0A239X5A6_9FLAO</name>
<keyword evidence="3" id="KW-1185">Reference proteome</keyword>
<dbReference type="Proteomes" id="UP000215196">
    <property type="component" value="Chromosome 1"/>
</dbReference>
<evidence type="ECO:0008006" key="4">
    <source>
        <dbReference type="Google" id="ProtNLM"/>
    </source>
</evidence>
<dbReference type="RefSeq" id="WP_095070967.1">
    <property type="nucleotide sequence ID" value="NZ_LT906465.1"/>
</dbReference>
<gene>
    <name evidence="2" type="ORF">SAMEA4412677_00985</name>
</gene>
<dbReference type="AlphaFoldDB" id="A0A239X5A6"/>
<proteinExistence type="predicted"/>
<dbReference type="EMBL" id="LT906465">
    <property type="protein sequence ID" value="SNV41867.1"/>
    <property type="molecule type" value="Genomic_DNA"/>
</dbReference>
<sequence length="130" mass="14372">MKKKLIYILGTLGILAVSGAVTTAKAQTSNVLQEVKLNPNDGFNDLRKLVIQNFDFTNPDLSEGEIDSLVKFDIAQNGKISNVNVNGECKYVSKELENVLTSLQYKFNPADNRTMAANTYSFPVKVIIDK</sequence>
<protein>
    <recommendedName>
        <fullName evidence="4">TonB C-terminal domain-containing protein</fullName>
    </recommendedName>
</protein>
<feature type="signal peptide" evidence="1">
    <location>
        <begin position="1"/>
        <end position="26"/>
    </location>
</feature>
<evidence type="ECO:0000256" key="1">
    <source>
        <dbReference type="SAM" id="SignalP"/>
    </source>
</evidence>
<dbReference type="KEGG" id="ctak:4412677_00985"/>
<evidence type="ECO:0000313" key="3">
    <source>
        <dbReference type="Proteomes" id="UP000215196"/>
    </source>
</evidence>
<evidence type="ECO:0000313" key="2">
    <source>
        <dbReference type="EMBL" id="SNV41867.1"/>
    </source>
</evidence>
<keyword evidence="1" id="KW-0732">Signal</keyword>